<evidence type="ECO:0000256" key="3">
    <source>
        <dbReference type="ARBA" id="ARBA00009561"/>
    </source>
</evidence>
<keyword evidence="12" id="KW-1185">Reference proteome</keyword>
<evidence type="ECO:0000313" key="11">
    <source>
        <dbReference type="EMBL" id="OSX76146.1"/>
    </source>
</evidence>
<proteinExistence type="inferred from homology"/>
<feature type="transmembrane region" description="Helical" evidence="10">
    <location>
        <begin position="219"/>
        <end position="238"/>
    </location>
</feature>
<keyword evidence="8 10" id="KW-0472">Membrane</keyword>
<reference evidence="11 12" key="1">
    <citation type="submission" date="2017-03" db="EMBL/GenBank/DDBJ databases">
        <title>WGS assembly of Porphyra umbilicalis.</title>
        <authorList>
            <person name="Brawley S.H."/>
            <person name="Blouin N.A."/>
            <person name="Ficko-Blean E."/>
            <person name="Wheeler G.L."/>
            <person name="Lohr M."/>
            <person name="Goodson H.V."/>
            <person name="Jenkins J.W."/>
            <person name="Blaby-Haas C.E."/>
            <person name="Helliwell K.E."/>
            <person name="Chan C."/>
            <person name="Marriage T."/>
            <person name="Bhattacharya D."/>
            <person name="Klein A.S."/>
            <person name="Badis Y."/>
            <person name="Brodie J."/>
            <person name="Cao Y."/>
            <person name="Collen J."/>
            <person name="Dittami S.M."/>
            <person name="Gachon C.M."/>
            <person name="Green B.R."/>
            <person name="Karpowicz S."/>
            <person name="Kim J.W."/>
            <person name="Kudahl U."/>
            <person name="Lin S."/>
            <person name="Michel G."/>
            <person name="Mittag M."/>
            <person name="Olson B.J."/>
            <person name="Pangilinan J."/>
            <person name="Peng Y."/>
            <person name="Qiu H."/>
            <person name="Shu S."/>
            <person name="Singer J.T."/>
            <person name="Smith A.G."/>
            <person name="Sprecher B.N."/>
            <person name="Wagner V."/>
            <person name="Wang W."/>
            <person name="Wang Z.-Y."/>
            <person name="Yan J."/>
            <person name="Yarish C."/>
            <person name="Zoeuner-Riek S."/>
            <person name="Zhuang Y."/>
            <person name="Zou Y."/>
            <person name="Lindquist E.A."/>
            <person name="Grimwood J."/>
            <person name="Barry K."/>
            <person name="Rokhsar D.S."/>
            <person name="Schmutz J."/>
            <person name="Stiller J.W."/>
            <person name="Grossman A.R."/>
            <person name="Prochnik S.E."/>
        </authorList>
    </citation>
    <scope>NUCLEOTIDE SEQUENCE [LARGE SCALE GENOMIC DNA]</scope>
    <source>
        <strain evidence="11">4086291</strain>
    </source>
</reference>
<evidence type="ECO:0000256" key="7">
    <source>
        <dbReference type="ARBA" id="ARBA00022989"/>
    </source>
</evidence>
<dbReference type="Pfam" id="PF04756">
    <property type="entry name" value="OST3_OST6"/>
    <property type="match status" value="1"/>
</dbReference>
<comment type="function">
    <text evidence="1">Subunit of the oligosaccharyl transferase (OST) complex that catalyzes the initial transfer of a defined glycan (Glc(3)Man(9)GlcNAc(2) in eukaryotes) from the lipid carrier dolichol-pyrophosphate to an asparagine residue within an Asn-X-Ser/Thr consensus motif in nascent polypeptide chains, the first step in protein N-glycosylation. N-glycosylation occurs cotranslationally and the complex associates with the Sec61 complex at the channel-forming translocon complex that mediates protein translocation across the endoplasmic reticulum (ER). All subunits are required for a maximal enzyme activity.</text>
</comment>
<evidence type="ECO:0000256" key="9">
    <source>
        <dbReference type="SAM" id="MobiDB-lite"/>
    </source>
</evidence>
<dbReference type="EMBL" id="KV918878">
    <property type="protein sequence ID" value="OSX76146.1"/>
    <property type="molecule type" value="Genomic_DNA"/>
</dbReference>
<feature type="transmembrane region" description="Helical" evidence="10">
    <location>
        <begin position="245"/>
        <end position="267"/>
    </location>
</feature>
<feature type="region of interest" description="Disordered" evidence="9">
    <location>
        <begin position="1"/>
        <end position="21"/>
    </location>
</feature>
<dbReference type="GO" id="GO:0008250">
    <property type="term" value="C:oligosaccharyltransferase complex"/>
    <property type="evidence" value="ECO:0007669"/>
    <property type="project" value="TreeGrafter"/>
</dbReference>
<dbReference type="Gene3D" id="3.40.30.10">
    <property type="entry name" value="Glutaredoxin"/>
    <property type="match status" value="1"/>
</dbReference>
<keyword evidence="7 10" id="KW-1133">Transmembrane helix</keyword>
<feature type="transmembrane region" description="Helical" evidence="10">
    <location>
        <begin position="330"/>
        <end position="351"/>
    </location>
</feature>
<dbReference type="InterPro" id="IPR021149">
    <property type="entry name" value="OligosaccharylTrfase_OST3/OST6"/>
</dbReference>
<name>A0A1X6P5W7_PORUM</name>
<keyword evidence="6" id="KW-0256">Endoplasmic reticulum</keyword>
<evidence type="ECO:0000256" key="10">
    <source>
        <dbReference type="SAM" id="Phobius"/>
    </source>
</evidence>
<protein>
    <submittedName>
        <fullName evidence="11">Uncharacterized protein</fullName>
    </submittedName>
</protein>
<gene>
    <name evidence="11" type="ORF">BU14_0205s0021</name>
</gene>
<dbReference type="PANTHER" id="PTHR12692:SF0">
    <property type="entry name" value="GH11935P"/>
    <property type="match status" value="1"/>
</dbReference>
<keyword evidence="4 10" id="KW-0812">Transmembrane</keyword>
<comment type="similarity">
    <text evidence="3">Belongs to the OST3/OST6 family.</text>
</comment>
<keyword evidence="5" id="KW-0732">Signal</keyword>
<sequence>MAAVSSLPPPARRRRRGGGRPPAVAPYLSRLMALTAATLLVIVSAGTPAVAAAAPTDAQFLAAFKPHYNSPKLMALDAELLVRVLSLSPRPFSLVITLLADGCVACDEAAKLLHASAKALAAGPPSARPSTPVVFGAVKVSSSDKAFLSTTGITHVPKVYHLSPSVKWPVVMAGGPNDLPAKSELTDAGVRGWLNSVLGSRLAVRRSNYAVPFVPVIKAFSPLLGAAGIAGAAAVGWTGAWRSPWLYFAMLMGVYTFSLAGGHYAWIHNIPWAVVDGNGVTRYVADGNRAQYGAEGVATATGCVLMGGLWVVVHELPSWLGQGAGSLSRAASWAAALAIWFGWTALVGLYAGKMPGYLTYTSQ</sequence>
<evidence type="ECO:0000256" key="2">
    <source>
        <dbReference type="ARBA" id="ARBA00004477"/>
    </source>
</evidence>
<dbReference type="Proteomes" id="UP000218209">
    <property type="component" value="Unassembled WGS sequence"/>
</dbReference>
<dbReference type="OrthoDB" id="67566at2759"/>
<dbReference type="PANTHER" id="PTHR12692">
    <property type="entry name" value="DOLICHYL-DIPHOSPHOOLIGOSACCHARIDE--PROTEIN GLYCOSYLTRANSFERASE-RELATED"/>
    <property type="match status" value="1"/>
</dbReference>
<evidence type="ECO:0000256" key="1">
    <source>
        <dbReference type="ARBA" id="ARBA00002791"/>
    </source>
</evidence>
<dbReference type="GO" id="GO:0018279">
    <property type="term" value="P:protein N-linked glycosylation via asparagine"/>
    <property type="evidence" value="ECO:0007669"/>
    <property type="project" value="TreeGrafter"/>
</dbReference>
<evidence type="ECO:0000256" key="6">
    <source>
        <dbReference type="ARBA" id="ARBA00022824"/>
    </source>
</evidence>
<accession>A0A1X6P5W7</accession>
<evidence type="ECO:0000256" key="8">
    <source>
        <dbReference type="ARBA" id="ARBA00023136"/>
    </source>
</evidence>
<dbReference type="AlphaFoldDB" id="A0A1X6P5W7"/>
<evidence type="ECO:0000256" key="4">
    <source>
        <dbReference type="ARBA" id="ARBA00022692"/>
    </source>
</evidence>
<evidence type="ECO:0000256" key="5">
    <source>
        <dbReference type="ARBA" id="ARBA00022729"/>
    </source>
</evidence>
<evidence type="ECO:0000313" key="12">
    <source>
        <dbReference type="Proteomes" id="UP000218209"/>
    </source>
</evidence>
<comment type="subcellular location">
    <subcellularLocation>
        <location evidence="2">Endoplasmic reticulum membrane</location>
        <topology evidence="2">Multi-pass membrane protein</topology>
    </subcellularLocation>
</comment>
<organism evidence="11 12">
    <name type="scientific">Porphyra umbilicalis</name>
    <name type="common">Purple laver</name>
    <name type="synonym">Red alga</name>
    <dbReference type="NCBI Taxonomy" id="2786"/>
    <lineage>
        <taxon>Eukaryota</taxon>
        <taxon>Rhodophyta</taxon>
        <taxon>Bangiophyceae</taxon>
        <taxon>Bangiales</taxon>
        <taxon>Bangiaceae</taxon>
        <taxon>Porphyra</taxon>
    </lineage>
</organism>